<dbReference type="GO" id="GO:0016903">
    <property type="term" value="F:oxidoreductase activity, acting on the aldehyde or oxo group of donors"/>
    <property type="evidence" value="ECO:0007669"/>
    <property type="project" value="InterPro"/>
</dbReference>
<gene>
    <name evidence="3" type="ORF">METZ01_LOCUS363948</name>
</gene>
<reference evidence="3" key="1">
    <citation type="submission" date="2018-05" db="EMBL/GenBank/DDBJ databases">
        <authorList>
            <person name="Lanie J.A."/>
            <person name="Ng W.-L."/>
            <person name="Kazmierczak K.M."/>
            <person name="Andrzejewski T.M."/>
            <person name="Davidsen T.M."/>
            <person name="Wayne K.J."/>
            <person name="Tettelin H."/>
            <person name="Glass J.I."/>
            <person name="Rusch D."/>
            <person name="Podicherti R."/>
            <person name="Tsui H.-C.T."/>
            <person name="Winkler M.E."/>
        </authorList>
    </citation>
    <scope>NUCLEOTIDE SEQUENCE</scope>
</reference>
<dbReference type="InterPro" id="IPR019752">
    <property type="entry name" value="Pyrv/ketoisovalerate_OxRed_cat"/>
</dbReference>
<sequence>MERIVNDFTINIATANGTGSQSANLILLNSLFRMGIHVSGKNLFPSNIAGLPTWYIVRVSDYGYQAPGDDTRIQILMNIDTWAEDIAELTPGTVVIHNTDVKVPIDRDDLILYPAPMTSMAR</sequence>
<accession>A0A382SMF2</accession>
<evidence type="ECO:0000256" key="1">
    <source>
        <dbReference type="ARBA" id="ARBA00023002"/>
    </source>
</evidence>
<dbReference type="EMBL" id="UINC01130188">
    <property type="protein sequence ID" value="SVD11094.1"/>
    <property type="molecule type" value="Genomic_DNA"/>
</dbReference>
<feature type="domain" description="Pyruvate/ketoisovalerate oxidoreductase catalytic" evidence="2">
    <location>
        <begin position="17"/>
        <end position="121"/>
    </location>
</feature>
<dbReference type="InterPro" id="IPR002869">
    <property type="entry name" value="Pyrv_flavodox_OxRed_cen"/>
</dbReference>
<protein>
    <recommendedName>
        <fullName evidence="2">Pyruvate/ketoisovalerate oxidoreductase catalytic domain-containing protein</fullName>
    </recommendedName>
</protein>
<dbReference type="Pfam" id="PF01558">
    <property type="entry name" value="POR"/>
    <property type="match status" value="1"/>
</dbReference>
<evidence type="ECO:0000259" key="2">
    <source>
        <dbReference type="Pfam" id="PF01558"/>
    </source>
</evidence>
<dbReference type="AlphaFoldDB" id="A0A382SMF2"/>
<keyword evidence="1" id="KW-0560">Oxidoreductase</keyword>
<organism evidence="3">
    <name type="scientific">marine metagenome</name>
    <dbReference type="NCBI Taxonomy" id="408172"/>
    <lineage>
        <taxon>unclassified sequences</taxon>
        <taxon>metagenomes</taxon>
        <taxon>ecological metagenomes</taxon>
    </lineage>
</organism>
<dbReference type="SUPFAM" id="SSF53323">
    <property type="entry name" value="Pyruvate-ferredoxin oxidoreductase, PFOR, domain III"/>
    <property type="match status" value="1"/>
</dbReference>
<dbReference type="Gene3D" id="3.40.920.10">
    <property type="entry name" value="Pyruvate-ferredoxin oxidoreductase, PFOR, domain III"/>
    <property type="match status" value="1"/>
</dbReference>
<name>A0A382SMF2_9ZZZZ</name>
<feature type="non-terminal residue" evidence="3">
    <location>
        <position position="122"/>
    </location>
</feature>
<evidence type="ECO:0000313" key="3">
    <source>
        <dbReference type="EMBL" id="SVD11094.1"/>
    </source>
</evidence>
<proteinExistence type="predicted"/>